<sequence length="67" mass="7685">MVYDVTRPETFTHLTDMWSKEVEQYSTNQDCIKILAGNKLDKVNSSHLVIIVSSFCHQNCKIQLPVS</sequence>
<organism evidence="1 2">
    <name type="scientific">Musa troglodytarum</name>
    <name type="common">fe'i banana</name>
    <dbReference type="NCBI Taxonomy" id="320322"/>
    <lineage>
        <taxon>Eukaryota</taxon>
        <taxon>Viridiplantae</taxon>
        <taxon>Streptophyta</taxon>
        <taxon>Embryophyta</taxon>
        <taxon>Tracheophyta</taxon>
        <taxon>Spermatophyta</taxon>
        <taxon>Magnoliopsida</taxon>
        <taxon>Liliopsida</taxon>
        <taxon>Zingiberales</taxon>
        <taxon>Musaceae</taxon>
        <taxon>Musa</taxon>
    </lineage>
</organism>
<accession>A0A9E7K9C7</accession>
<name>A0A9E7K9C7_9LILI</name>
<gene>
    <name evidence="1" type="ORF">MUK42_20219</name>
</gene>
<dbReference type="GO" id="GO:0005525">
    <property type="term" value="F:GTP binding"/>
    <property type="evidence" value="ECO:0007669"/>
    <property type="project" value="InterPro"/>
</dbReference>
<dbReference type="GO" id="GO:0003924">
    <property type="term" value="F:GTPase activity"/>
    <property type="evidence" value="ECO:0007669"/>
    <property type="project" value="InterPro"/>
</dbReference>
<evidence type="ECO:0000313" key="2">
    <source>
        <dbReference type="Proteomes" id="UP001055439"/>
    </source>
</evidence>
<protein>
    <submittedName>
        <fullName evidence="1">RAB</fullName>
    </submittedName>
</protein>
<dbReference type="Proteomes" id="UP001055439">
    <property type="component" value="Chromosome 5"/>
</dbReference>
<dbReference type="OrthoDB" id="9989112at2759"/>
<dbReference type="InterPro" id="IPR027417">
    <property type="entry name" value="P-loop_NTPase"/>
</dbReference>
<dbReference type="InterPro" id="IPR001806">
    <property type="entry name" value="Small_GTPase"/>
</dbReference>
<dbReference type="Pfam" id="PF00071">
    <property type="entry name" value="Ras"/>
    <property type="match status" value="1"/>
</dbReference>
<reference evidence="1" key="1">
    <citation type="submission" date="2022-05" db="EMBL/GenBank/DDBJ databases">
        <title>The Musa troglodytarum L. genome provides insights into the mechanism of non-climacteric behaviour and enrichment of carotenoids.</title>
        <authorList>
            <person name="Wang J."/>
        </authorList>
    </citation>
    <scope>NUCLEOTIDE SEQUENCE</scope>
    <source>
        <tissue evidence="1">Leaf</tissue>
    </source>
</reference>
<proteinExistence type="predicted"/>
<dbReference type="EMBL" id="CP097507">
    <property type="protein sequence ID" value="URE07760.1"/>
    <property type="molecule type" value="Genomic_DNA"/>
</dbReference>
<dbReference type="Gene3D" id="3.40.50.300">
    <property type="entry name" value="P-loop containing nucleotide triphosphate hydrolases"/>
    <property type="match status" value="1"/>
</dbReference>
<evidence type="ECO:0000313" key="1">
    <source>
        <dbReference type="EMBL" id="URE07760.1"/>
    </source>
</evidence>
<dbReference type="AlphaFoldDB" id="A0A9E7K9C7"/>
<keyword evidence="2" id="KW-1185">Reference proteome</keyword>
<dbReference type="SUPFAM" id="SSF52540">
    <property type="entry name" value="P-loop containing nucleoside triphosphate hydrolases"/>
    <property type="match status" value="1"/>
</dbReference>